<dbReference type="Proteomes" id="UP000628669">
    <property type="component" value="Unassembled WGS sequence"/>
</dbReference>
<dbReference type="Pfam" id="PF17561">
    <property type="entry name" value="TssO"/>
    <property type="match status" value="1"/>
</dbReference>
<evidence type="ECO:0000313" key="3">
    <source>
        <dbReference type="Proteomes" id="UP000628669"/>
    </source>
</evidence>
<reference evidence="3" key="1">
    <citation type="submission" date="2021-01" db="EMBL/GenBank/DDBJ databases">
        <title>Genome public.</title>
        <authorList>
            <person name="Liu C."/>
            <person name="Sun Q."/>
        </authorList>
    </citation>
    <scope>NUCLEOTIDE SEQUENCE [LARGE SCALE GENOMIC DNA]</scope>
    <source>
        <strain evidence="3">YIM B02567</strain>
    </source>
</reference>
<gene>
    <name evidence="2" type="ORF">JHL15_05250</name>
</gene>
<keyword evidence="1" id="KW-0472">Membrane</keyword>
<sequence length="176" mass="20215">MSSNRERKLNRSDVRVGIWKFVLSFVVLAAVSFTSVFFFFKSYDAQTDGVSRDAEAYRELLGRSDILRVQVDTIFSRMSRLNRVENDIFLRNDIIDNVNNAKNIMGKDSADNFKHYSVLMKQIAPMLTLKNHIVEVSNKKKIAIRDVNGCMGKVGSMENVLKVDPTRKFTGSRRKR</sequence>
<protein>
    <submittedName>
        <fullName evidence="2">Type VI secretion system transmembrane protein TssO</fullName>
    </submittedName>
</protein>
<proteinExistence type="predicted"/>
<accession>A0ABS1FRV6</accession>
<evidence type="ECO:0000256" key="1">
    <source>
        <dbReference type="SAM" id="Phobius"/>
    </source>
</evidence>
<evidence type="ECO:0000313" key="2">
    <source>
        <dbReference type="EMBL" id="MBK1895161.1"/>
    </source>
</evidence>
<organism evidence="2 3">
    <name type="scientific">Chryseobacterium paridis</name>
    <dbReference type="NCBI Taxonomy" id="2800328"/>
    <lineage>
        <taxon>Bacteria</taxon>
        <taxon>Pseudomonadati</taxon>
        <taxon>Bacteroidota</taxon>
        <taxon>Flavobacteriia</taxon>
        <taxon>Flavobacteriales</taxon>
        <taxon>Weeksellaceae</taxon>
        <taxon>Chryseobacterium group</taxon>
        <taxon>Chryseobacterium</taxon>
    </lineage>
</organism>
<keyword evidence="1" id="KW-1133">Transmembrane helix</keyword>
<comment type="caution">
    <text evidence="2">The sequence shown here is derived from an EMBL/GenBank/DDBJ whole genome shotgun (WGS) entry which is preliminary data.</text>
</comment>
<name>A0ABS1FRV6_9FLAO</name>
<dbReference type="RefSeq" id="WP_200243913.1">
    <property type="nucleotide sequence ID" value="NZ_JAENHK010000005.1"/>
</dbReference>
<feature type="transmembrane region" description="Helical" evidence="1">
    <location>
        <begin position="21"/>
        <end position="40"/>
    </location>
</feature>
<keyword evidence="3" id="KW-1185">Reference proteome</keyword>
<dbReference type="InterPro" id="IPR039449">
    <property type="entry name" value="TssO"/>
</dbReference>
<keyword evidence="1 2" id="KW-0812">Transmembrane</keyword>
<dbReference type="EMBL" id="JAENHK010000005">
    <property type="protein sequence ID" value="MBK1895161.1"/>
    <property type="molecule type" value="Genomic_DNA"/>
</dbReference>